<proteinExistence type="predicted"/>
<dbReference type="Proteomes" id="UP000306192">
    <property type="component" value="Unassembled WGS sequence"/>
</dbReference>
<comment type="caution">
    <text evidence="2">The sequence shown here is derived from an EMBL/GenBank/DDBJ whole genome shotgun (WGS) entry which is preliminary data.</text>
</comment>
<name>A0A4T2CAP6_9MICO</name>
<reference evidence="2 3" key="1">
    <citation type="journal article" date="2019" name="Microorganisms">
        <title>Systematic Affiliation and Genome Analysis of Subtercola vilae DB165(T) with Particular Emphasis on Cold Adaptation of an Isolate from a High-Altitude Cold Volcano Lake.</title>
        <authorList>
            <person name="Villalobos A.S."/>
            <person name="Wiese J."/>
            <person name="Imhoff J.F."/>
            <person name="Dorador C."/>
            <person name="Keller A."/>
            <person name="Hentschel U."/>
        </authorList>
    </citation>
    <scope>NUCLEOTIDE SEQUENCE [LARGE SCALE GENOMIC DNA]</scope>
    <source>
        <strain evidence="2 3">DB165</strain>
    </source>
</reference>
<dbReference type="GO" id="GO:0005829">
    <property type="term" value="C:cytosol"/>
    <property type="evidence" value="ECO:0007669"/>
    <property type="project" value="TreeGrafter"/>
</dbReference>
<dbReference type="Gene3D" id="3.40.50.360">
    <property type="match status" value="1"/>
</dbReference>
<evidence type="ECO:0000313" key="3">
    <source>
        <dbReference type="Proteomes" id="UP000306192"/>
    </source>
</evidence>
<dbReference type="GO" id="GO:0010181">
    <property type="term" value="F:FMN binding"/>
    <property type="evidence" value="ECO:0007669"/>
    <property type="project" value="TreeGrafter"/>
</dbReference>
<feature type="domain" description="NADPH-dependent FMN reductase-like" evidence="1">
    <location>
        <begin position="5"/>
        <end position="150"/>
    </location>
</feature>
<dbReference type="InterPro" id="IPR050712">
    <property type="entry name" value="NAD(P)H-dep_reductase"/>
</dbReference>
<dbReference type="Pfam" id="PF03358">
    <property type="entry name" value="FMN_red"/>
    <property type="match status" value="1"/>
</dbReference>
<dbReference type="SUPFAM" id="SSF52218">
    <property type="entry name" value="Flavoproteins"/>
    <property type="match status" value="1"/>
</dbReference>
<accession>A0A4T2CAP6</accession>
<dbReference type="AlphaFoldDB" id="A0A4T2CAP6"/>
<dbReference type="GO" id="GO:0016491">
    <property type="term" value="F:oxidoreductase activity"/>
    <property type="evidence" value="ECO:0007669"/>
    <property type="project" value="InterPro"/>
</dbReference>
<dbReference type="InterPro" id="IPR029039">
    <property type="entry name" value="Flavoprotein-like_sf"/>
</dbReference>
<dbReference type="PANTHER" id="PTHR30543">
    <property type="entry name" value="CHROMATE REDUCTASE"/>
    <property type="match status" value="1"/>
</dbReference>
<organism evidence="2 3">
    <name type="scientific">Subtercola vilae</name>
    <dbReference type="NCBI Taxonomy" id="2056433"/>
    <lineage>
        <taxon>Bacteria</taxon>
        <taxon>Bacillati</taxon>
        <taxon>Actinomycetota</taxon>
        <taxon>Actinomycetes</taxon>
        <taxon>Micrococcales</taxon>
        <taxon>Microbacteriaceae</taxon>
        <taxon>Subtercola</taxon>
    </lineage>
</organism>
<sequence length="188" mass="19197">MSDTSILVLVGSLRAGSTNRQLAEAAVGVAPEGVDITIFEGLGDLPFYNEDIDVEGSVPAAATKFREAVAAADAVLVATPEHNGTIPAVLKNAIDWASRPFGASPISGKPVSVIGSAYGQFGGVWAQDEARKSFGIAGASVLEEIKLSIPGSVVRFAELHPKDDAEVAAQLADVVRDVAAAVSAEVAA</sequence>
<dbReference type="EMBL" id="QYRT01000001">
    <property type="protein sequence ID" value="TIH40929.1"/>
    <property type="molecule type" value="Genomic_DNA"/>
</dbReference>
<dbReference type="RefSeq" id="WP_136640264.1">
    <property type="nucleotide sequence ID" value="NZ_QYRT01000001.1"/>
</dbReference>
<evidence type="ECO:0000259" key="1">
    <source>
        <dbReference type="Pfam" id="PF03358"/>
    </source>
</evidence>
<evidence type="ECO:0000313" key="2">
    <source>
        <dbReference type="EMBL" id="TIH40929.1"/>
    </source>
</evidence>
<dbReference type="InterPro" id="IPR005025">
    <property type="entry name" value="FMN_Rdtase-like_dom"/>
</dbReference>
<dbReference type="OrthoDB" id="9812295at2"/>
<protein>
    <submittedName>
        <fullName evidence="2">NAD(P)H-dependent oxidoreductase</fullName>
    </submittedName>
</protein>
<gene>
    <name evidence="2" type="ORF">D4765_00545</name>
</gene>
<dbReference type="PANTHER" id="PTHR30543:SF21">
    <property type="entry name" value="NAD(P)H-DEPENDENT FMN REDUCTASE LOT6"/>
    <property type="match status" value="1"/>
</dbReference>
<keyword evidence="3" id="KW-1185">Reference proteome</keyword>